<dbReference type="PANTHER" id="PTHR35841">
    <property type="entry name" value="PHOSPHONATES-BINDING PERIPLASMIC PROTEIN"/>
    <property type="match status" value="1"/>
</dbReference>
<keyword evidence="2" id="KW-1185">Reference proteome</keyword>
<sequence>MSLIASLPMYDWQEQQKATAAFWELLRGQLLAAGFDAPDHLSRPADVLAHWRADNLLFSQTCGYPYITQLQDNVHLLGRPSYAVEGCGQGTYRSAIVARRGGDVGLADFAGKRLAFNGRDSLSGYRCLKPLVDDIEVFFGETRMSGSHRESARMVARGEADCAALDAVCWDMVRRFDRNVAAKLEVVAWAPEFPSLPFICSKRFSSDEAKAMGAILTKVVALAQTEARCKPLRLGTIVDAQNADYAALQNL</sequence>
<evidence type="ECO:0000313" key="1">
    <source>
        <dbReference type="EMBL" id="MFD0917708.1"/>
    </source>
</evidence>
<proteinExistence type="predicted"/>
<accession>A0ABW3FIW1</accession>
<reference evidence="2" key="1">
    <citation type="journal article" date="2019" name="Int. J. Syst. Evol. Microbiol.">
        <title>The Global Catalogue of Microorganisms (GCM) 10K type strain sequencing project: providing services to taxonomists for standard genome sequencing and annotation.</title>
        <authorList>
            <consortium name="The Broad Institute Genomics Platform"/>
            <consortium name="The Broad Institute Genome Sequencing Center for Infectious Disease"/>
            <person name="Wu L."/>
            <person name="Ma J."/>
        </authorList>
    </citation>
    <scope>NUCLEOTIDE SEQUENCE [LARGE SCALE GENOMIC DNA]</scope>
    <source>
        <strain evidence="2">CCUG 60023</strain>
    </source>
</reference>
<gene>
    <name evidence="1" type="ORF">ACFQ14_14995</name>
</gene>
<dbReference type="RefSeq" id="WP_377213562.1">
    <property type="nucleotide sequence ID" value="NZ_JBHTJV010000025.1"/>
</dbReference>
<organism evidence="1 2">
    <name type="scientific">Pseudahrensia aquimaris</name>
    <dbReference type="NCBI Taxonomy" id="744461"/>
    <lineage>
        <taxon>Bacteria</taxon>
        <taxon>Pseudomonadati</taxon>
        <taxon>Pseudomonadota</taxon>
        <taxon>Alphaproteobacteria</taxon>
        <taxon>Hyphomicrobiales</taxon>
        <taxon>Ahrensiaceae</taxon>
        <taxon>Pseudahrensia</taxon>
    </lineage>
</organism>
<comment type="caution">
    <text evidence="1">The sequence shown here is derived from an EMBL/GenBank/DDBJ whole genome shotgun (WGS) entry which is preliminary data.</text>
</comment>
<evidence type="ECO:0000313" key="2">
    <source>
        <dbReference type="Proteomes" id="UP001597101"/>
    </source>
</evidence>
<dbReference type="Proteomes" id="UP001597101">
    <property type="component" value="Unassembled WGS sequence"/>
</dbReference>
<dbReference type="Pfam" id="PF12974">
    <property type="entry name" value="Phosphonate-bd"/>
    <property type="match status" value="1"/>
</dbReference>
<dbReference type="SUPFAM" id="SSF53850">
    <property type="entry name" value="Periplasmic binding protein-like II"/>
    <property type="match status" value="1"/>
</dbReference>
<dbReference type="Gene3D" id="3.40.190.10">
    <property type="entry name" value="Periplasmic binding protein-like II"/>
    <property type="match status" value="1"/>
</dbReference>
<dbReference type="EMBL" id="JBHTJV010000025">
    <property type="protein sequence ID" value="MFD0917708.1"/>
    <property type="molecule type" value="Genomic_DNA"/>
</dbReference>
<dbReference type="PANTHER" id="PTHR35841:SF1">
    <property type="entry name" value="PHOSPHONATES-BINDING PERIPLASMIC PROTEIN"/>
    <property type="match status" value="1"/>
</dbReference>
<protein>
    <submittedName>
        <fullName evidence="1">Phosphate/phosphite/phosphonate ABC transporter substrate-binding protein</fullName>
    </submittedName>
</protein>
<name>A0ABW3FIW1_9HYPH</name>